<evidence type="ECO:0000313" key="1">
    <source>
        <dbReference type="EMBL" id="KAG0147108.1"/>
    </source>
</evidence>
<dbReference type="EMBL" id="MU167252">
    <property type="protein sequence ID" value="KAG0147108.1"/>
    <property type="molecule type" value="Genomic_DNA"/>
</dbReference>
<name>A0A9P6NN55_9BASI</name>
<comment type="caution">
    <text evidence="1">The sequence shown here is derived from an EMBL/GenBank/DDBJ whole genome shotgun (WGS) entry which is preliminary data.</text>
</comment>
<evidence type="ECO:0000313" key="2">
    <source>
        <dbReference type="Proteomes" id="UP000886653"/>
    </source>
</evidence>
<proteinExistence type="predicted"/>
<gene>
    <name evidence="1" type="ORF">CROQUDRAFT_91930</name>
</gene>
<reference evidence="1" key="1">
    <citation type="submission" date="2013-11" db="EMBL/GenBank/DDBJ databases">
        <title>Genome sequence of the fusiform rust pathogen reveals effectors for host alternation and coevolution with pine.</title>
        <authorList>
            <consortium name="DOE Joint Genome Institute"/>
            <person name="Smith K."/>
            <person name="Pendleton A."/>
            <person name="Kubisiak T."/>
            <person name="Anderson C."/>
            <person name="Salamov A."/>
            <person name="Aerts A."/>
            <person name="Riley R."/>
            <person name="Clum A."/>
            <person name="Lindquist E."/>
            <person name="Ence D."/>
            <person name="Campbell M."/>
            <person name="Kronenberg Z."/>
            <person name="Feau N."/>
            <person name="Dhillon B."/>
            <person name="Hamelin R."/>
            <person name="Burleigh J."/>
            <person name="Smith J."/>
            <person name="Yandell M."/>
            <person name="Nelson C."/>
            <person name="Grigoriev I."/>
            <person name="Davis J."/>
        </authorList>
    </citation>
    <scope>NUCLEOTIDE SEQUENCE</scope>
    <source>
        <strain evidence="1">G11</strain>
    </source>
</reference>
<dbReference type="AlphaFoldDB" id="A0A9P6NN55"/>
<accession>A0A9P6NN55</accession>
<organism evidence="1 2">
    <name type="scientific">Cronartium quercuum f. sp. fusiforme G11</name>
    <dbReference type="NCBI Taxonomy" id="708437"/>
    <lineage>
        <taxon>Eukaryota</taxon>
        <taxon>Fungi</taxon>
        <taxon>Dikarya</taxon>
        <taxon>Basidiomycota</taxon>
        <taxon>Pucciniomycotina</taxon>
        <taxon>Pucciniomycetes</taxon>
        <taxon>Pucciniales</taxon>
        <taxon>Coleosporiaceae</taxon>
        <taxon>Cronartium</taxon>
    </lineage>
</organism>
<protein>
    <submittedName>
        <fullName evidence="1">Uncharacterized protein</fullName>
    </submittedName>
</protein>
<keyword evidence="2" id="KW-1185">Reference proteome</keyword>
<sequence length="180" mass="19719">MPDRSSIQGGEYTLQDTIVPSAIPSTPKVVLALIDPNLGIGGHSKAGETADETPGVCLRQNIKFKLGFVGGSQQADNFKEGSVGKNLQTGCKTHWTKWKKKLVIEGYKMFFDDIQILENFKQATFPISNKLDVDGNENGNSAILQVEDMAGNLNMQVQILGCQIYGKTKEVLVKSQQDWS</sequence>
<dbReference type="Proteomes" id="UP000886653">
    <property type="component" value="Unassembled WGS sequence"/>
</dbReference>